<comment type="caution">
    <text evidence="9">The sequence shown here is derived from an EMBL/GenBank/DDBJ whole genome shotgun (WGS) entry which is preliminary data.</text>
</comment>
<evidence type="ECO:0000256" key="5">
    <source>
        <dbReference type="ARBA" id="ARBA00023002"/>
    </source>
</evidence>
<comment type="cofactor">
    <cofactor evidence="1">
        <name>FMN</name>
        <dbReference type="ChEBI" id="CHEBI:58210"/>
    </cofactor>
</comment>
<gene>
    <name evidence="9" type="primary">phzG</name>
    <name evidence="9" type="ORF">ACFP3U_08700</name>
</gene>
<dbReference type="SUPFAM" id="SSF50475">
    <property type="entry name" value="FMN-binding split barrel"/>
    <property type="match status" value="1"/>
</dbReference>
<dbReference type="PANTHER" id="PTHR10851:SF0">
    <property type="entry name" value="PYRIDOXINE-5'-PHOSPHATE OXIDASE"/>
    <property type="match status" value="1"/>
</dbReference>
<evidence type="ECO:0000313" key="9">
    <source>
        <dbReference type="EMBL" id="MFC5663060.1"/>
    </source>
</evidence>
<organism evidence="9 10">
    <name type="scientific">Kitasatospora misakiensis</name>
    <dbReference type="NCBI Taxonomy" id="67330"/>
    <lineage>
        <taxon>Bacteria</taxon>
        <taxon>Bacillati</taxon>
        <taxon>Actinomycetota</taxon>
        <taxon>Actinomycetes</taxon>
        <taxon>Kitasatosporales</taxon>
        <taxon>Streptomycetaceae</taxon>
        <taxon>Kitasatospora</taxon>
    </lineage>
</organism>
<dbReference type="InterPro" id="IPR000659">
    <property type="entry name" value="Pyridox_Oxase"/>
</dbReference>
<protein>
    <submittedName>
        <fullName evidence="9">Phenazine biosynthesis FMN-dependent oxidase PhzG</fullName>
        <ecNumber evidence="9">1.10.3.16</ecNumber>
    </submittedName>
</protein>
<keyword evidence="4" id="KW-0288">FMN</keyword>
<dbReference type="PANTHER" id="PTHR10851">
    <property type="entry name" value="PYRIDOXINE-5-PHOSPHATE OXIDASE"/>
    <property type="match status" value="1"/>
</dbReference>
<keyword evidence="3" id="KW-0285">Flavoprotein</keyword>
<proteinExistence type="inferred from homology"/>
<evidence type="ECO:0000259" key="7">
    <source>
        <dbReference type="Pfam" id="PF01243"/>
    </source>
</evidence>
<dbReference type="NCBIfam" id="NF038138">
    <property type="entry name" value="phena_PhzG"/>
    <property type="match status" value="1"/>
</dbReference>
<keyword evidence="5 9" id="KW-0560">Oxidoreductase</keyword>
<accession>A0ABW0WXW0</accession>
<dbReference type="Pfam" id="PF01243">
    <property type="entry name" value="PNPOx_N"/>
    <property type="match status" value="1"/>
</dbReference>
<evidence type="ECO:0000256" key="4">
    <source>
        <dbReference type="ARBA" id="ARBA00022643"/>
    </source>
</evidence>
<dbReference type="PIRSF" id="PIRSF000190">
    <property type="entry name" value="Pyd_amn-ph_oxd"/>
    <property type="match status" value="1"/>
</dbReference>
<dbReference type="EMBL" id="JBHSOF010000007">
    <property type="protein sequence ID" value="MFC5663060.1"/>
    <property type="molecule type" value="Genomic_DNA"/>
</dbReference>
<reference evidence="10" key="1">
    <citation type="journal article" date="2019" name="Int. J. Syst. Evol. Microbiol.">
        <title>The Global Catalogue of Microorganisms (GCM) 10K type strain sequencing project: providing services to taxonomists for standard genome sequencing and annotation.</title>
        <authorList>
            <consortium name="The Broad Institute Genomics Platform"/>
            <consortium name="The Broad Institute Genome Sequencing Center for Infectious Disease"/>
            <person name="Wu L."/>
            <person name="Ma J."/>
        </authorList>
    </citation>
    <scope>NUCLEOTIDE SEQUENCE [LARGE SCALE GENOMIC DNA]</scope>
    <source>
        <strain evidence="10">CGMCC 4.1437</strain>
    </source>
</reference>
<evidence type="ECO:0000313" key="10">
    <source>
        <dbReference type="Proteomes" id="UP001595975"/>
    </source>
</evidence>
<dbReference type="GO" id="GO:0016491">
    <property type="term" value="F:oxidoreductase activity"/>
    <property type="evidence" value="ECO:0007669"/>
    <property type="project" value="UniProtKB-KW"/>
</dbReference>
<dbReference type="Proteomes" id="UP001595975">
    <property type="component" value="Unassembled WGS sequence"/>
</dbReference>
<feature type="region of interest" description="Disordered" evidence="6">
    <location>
        <begin position="1"/>
        <end position="26"/>
    </location>
</feature>
<dbReference type="InterPro" id="IPR019576">
    <property type="entry name" value="Pyridoxamine_oxidase_dimer_C"/>
</dbReference>
<comment type="similarity">
    <text evidence="2">Belongs to the pyridoxamine 5'-phosphate oxidase family.</text>
</comment>
<evidence type="ECO:0000256" key="1">
    <source>
        <dbReference type="ARBA" id="ARBA00001917"/>
    </source>
</evidence>
<feature type="compositionally biased region" description="Polar residues" evidence="6">
    <location>
        <begin position="1"/>
        <end position="17"/>
    </location>
</feature>
<evidence type="ECO:0000256" key="2">
    <source>
        <dbReference type="ARBA" id="ARBA00007301"/>
    </source>
</evidence>
<dbReference type="InterPro" id="IPR012349">
    <property type="entry name" value="Split_barrel_FMN-bd"/>
</dbReference>
<dbReference type="RefSeq" id="WP_380224703.1">
    <property type="nucleotide sequence ID" value="NZ_JBHSOF010000007.1"/>
</dbReference>
<dbReference type="Gene3D" id="2.30.110.10">
    <property type="entry name" value="Electron Transport, Fmn-binding Protein, Chain A"/>
    <property type="match status" value="1"/>
</dbReference>
<evidence type="ECO:0000256" key="3">
    <source>
        <dbReference type="ARBA" id="ARBA00022630"/>
    </source>
</evidence>
<keyword evidence="10" id="KW-1185">Reference proteome</keyword>
<feature type="domain" description="Pyridoxine 5'-phosphate oxidase dimerisation C-terminal" evidence="8">
    <location>
        <begin position="192"/>
        <end position="231"/>
    </location>
</feature>
<dbReference type="InterPro" id="IPR053451">
    <property type="entry name" value="Phenazine_biosynth_oxidase"/>
</dbReference>
<dbReference type="EC" id="1.10.3.16" evidence="9"/>
<evidence type="ECO:0000259" key="8">
    <source>
        <dbReference type="Pfam" id="PF10590"/>
    </source>
</evidence>
<dbReference type="Pfam" id="PF10590">
    <property type="entry name" value="PNP_phzG_C"/>
    <property type="match status" value="1"/>
</dbReference>
<dbReference type="PROSITE" id="PS01064">
    <property type="entry name" value="PYRIDOX_OXIDASE"/>
    <property type="match status" value="1"/>
</dbReference>
<dbReference type="NCBIfam" id="NF004231">
    <property type="entry name" value="PRK05679.1"/>
    <property type="match status" value="1"/>
</dbReference>
<feature type="domain" description="Pyridoxamine 5'-phosphate oxidase N-terminal" evidence="7">
    <location>
        <begin position="57"/>
        <end position="143"/>
    </location>
</feature>
<evidence type="ECO:0000256" key="6">
    <source>
        <dbReference type="SAM" id="MobiDB-lite"/>
    </source>
</evidence>
<name>A0ABW0WXW0_9ACTN</name>
<sequence>MSEQSTQSTQPDQSAQSARKRSESLSGTVAVDFPEFRTPPAEPMGLLNSWLADAVGHGVREPRALALATADARGRSSSRILVINRITDTGIVFATHADSQKGRELVENPWASGVLYWRETSQQIILAGPVRQLSDAMAEELWAARAVFTHPMTTVSRQSRPVEDLDHFEELRAKALELGRPQQPLPRPASYVAFELVPDALEFWADGTDRLHERLRYDRTADGWGVSRLQP</sequence>
<dbReference type="InterPro" id="IPR019740">
    <property type="entry name" value="Pyridox_Oxase_CS"/>
</dbReference>
<dbReference type="InterPro" id="IPR011576">
    <property type="entry name" value="Pyridox_Oxase_N"/>
</dbReference>